<dbReference type="RefSeq" id="WP_146453826.1">
    <property type="nucleotide sequence ID" value="NZ_SJPW01000001.1"/>
</dbReference>
<evidence type="ECO:0000313" key="1">
    <source>
        <dbReference type="EMBL" id="TWU60203.1"/>
    </source>
</evidence>
<organism evidence="1 2">
    <name type="scientific">Rubripirellula tenax</name>
    <dbReference type="NCBI Taxonomy" id="2528015"/>
    <lineage>
        <taxon>Bacteria</taxon>
        <taxon>Pseudomonadati</taxon>
        <taxon>Planctomycetota</taxon>
        <taxon>Planctomycetia</taxon>
        <taxon>Pirellulales</taxon>
        <taxon>Pirellulaceae</taxon>
        <taxon>Rubripirellula</taxon>
    </lineage>
</organism>
<dbReference type="EMBL" id="SJPW01000001">
    <property type="protein sequence ID" value="TWU60203.1"/>
    <property type="molecule type" value="Genomic_DNA"/>
</dbReference>
<sequence length="226" mass="25070">MTHARNLRIRDTCGHSLIVALVVVAAASQRIPQPAAAQTPAWEPVRFESPLERDEQAELESKRVRWPEPVRMRREATVEQAQYQQEEIAYPEPPLPMESVGDVFAMGDQPPQPPQVPHRVLAAPTPQPTANPNGGAGHGVSGHGILGHGVGASAGHGSPNRPPNHPLHPGYRLHHQIQPVTASIPNAKRQETWKTPYSYGYFGASGTRQWSMHHGYRDRYIEWRSQ</sequence>
<name>A0A5C6FI06_9BACT</name>
<comment type="caution">
    <text evidence="1">The sequence shown here is derived from an EMBL/GenBank/DDBJ whole genome shotgun (WGS) entry which is preliminary data.</text>
</comment>
<evidence type="ECO:0000313" key="2">
    <source>
        <dbReference type="Proteomes" id="UP000318288"/>
    </source>
</evidence>
<accession>A0A5C6FI06</accession>
<reference evidence="1 2" key="1">
    <citation type="submission" date="2019-02" db="EMBL/GenBank/DDBJ databases">
        <title>Deep-cultivation of Planctomycetes and their phenomic and genomic characterization uncovers novel biology.</title>
        <authorList>
            <person name="Wiegand S."/>
            <person name="Jogler M."/>
            <person name="Boedeker C."/>
            <person name="Pinto D."/>
            <person name="Vollmers J."/>
            <person name="Rivas-Marin E."/>
            <person name="Kohn T."/>
            <person name="Peeters S.H."/>
            <person name="Heuer A."/>
            <person name="Rast P."/>
            <person name="Oberbeckmann S."/>
            <person name="Bunk B."/>
            <person name="Jeske O."/>
            <person name="Meyerdierks A."/>
            <person name="Storesund J.E."/>
            <person name="Kallscheuer N."/>
            <person name="Luecker S."/>
            <person name="Lage O.M."/>
            <person name="Pohl T."/>
            <person name="Merkel B.J."/>
            <person name="Hornburger P."/>
            <person name="Mueller R.-W."/>
            <person name="Bruemmer F."/>
            <person name="Labrenz M."/>
            <person name="Spormann A.M."/>
            <person name="Op Den Camp H."/>
            <person name="Overmann J."/>
            <person name="Amann R."/>
            <person name="Jetten M.S.M."/>
            <person name="Mascher T."/>
            <person name="Medema M.H."/>
            <person name="Devos D.P."/>
            <person name="Kaster A.-K."/>
            <person name="Ovreas L."/>
            <person name="Rohde M."/>
            <person name="Galperin M.Y."/>
            <person name="Jogler C."/>
        </authorList>
    </citation>
    <scope>NUCLEOTIDE SEQUENCE [LARGE SCALE GENOMIC DNA]</scope>
    <source>
        <strain evidence="1 2">Poly51</strain>
    </source>
</reference>
<dbReference type="AlphaFoldDB" id="A0A5C6FI06"/>
<keyword evidence="2" id="KW-1185">Reference proteome</keyword>
<protein>
    <submittedName>
        <fullName evidence="1">Uncharacterized protein</fullName>
    </submittedName>
</protein>
<proteinExistence type="predicted"/>
<dbReference type="Proteomes" id="UP000318288">
    <property type="component" value="Unassembled WGS sequence"/>
</dbReference>
<dbReference type="OrthoDB" id="292155at2"/>
<gene>
    <name evidence="1" type="ORF">Poly51_04780</name>
</gene>